<evidence type="ECO:0008006" key="3">
    <source>
        <dbReference type="Google" id="ProtNLM"/>
    </source>
</evidence>
<evidence type="ECO:0000313" key="2">
    <source>
        <dbReference type="Proteomes" id="UP001189429"/>
    </source>
</evidence>
<evidence type="ECO:0000313" key="1">
    <source>
        <dbReference type="EMBL" id="CAK0796270.1"/>
    </source>
</evidence>
<sequence length="82" mass="9099">MEQLSKAAFCLVAGGLGERLGFPGIKISITAELATGACFLKMYVDFILAFQALSDHRFVCNCVFSHTRILFFVVDYFSPLQL</sequence>
<dbReference type="PANTHER" id="PTHR11952:SF9">
    <property type="entry name" value="UDP-SUGAR PYROPHOSPHORYLASE"/>
    <property type="match status" value="1"/>
</dbReference>
<comment type="caution">
    <text evidence="1">The sequence shown here is derived from an EMBL/GenBank/DDBJ whole genome shotgun (WGS) entry which is preliminary data.</text>
</comment>
<proteinExistence type="predicted"/>
<dbReference type="Gene3D" id="3.90.550.10">
    <property type="entry name" value="Spore Coat Polysaccharide Biosynthesis Protein SpsA, Chain A"/>
    <property type="match status" value="1"/>
</dbReference>
<gene>
    <name evidence="1" type="ORF">PCOR1329_LOCUS5690</name>
</gene>
<name>A0ABN9PSY0_9DINO</name>
<dbReference type="Proteomes" id="UP001189429">
    <property type="component" value="Unassembled WGS sequence"/>
</dbReference>
<dbReference type="InterPro" id="IPR039741">
    <property type="entry name" value="UDP-sugar_pyrophosphorylase"/>
</dbReference>
<accession>A0ABN9PSY0</accession>
<protein>
    <recommendedName>
        <fullName evidence="3">MobA-like NTP transferase domain-containing protein</fullName>
    </recommendedName>
</protein>
<organism evidence="1 2">
    <name type="scientific">Prorocentrum cordatum</name>
    <dbReference type="NCBI Taxonomy" id="2364126"/>
    <lineage>
        <taxon>Eukaryota</taxon>
        <taxon>Sar</taxon>
        <taxon>Alveolata</taxon>
        <taxon>Dinophyceae</taxon>
        <taxon>Prorocentrales</taxon>
        <taxon>Prorocentraceae</taxon>
        <taxon>Prorocentrum</taxon>
    </lineage>
</organism>
<dbReference type="EMBL" id="CAUYUJ010001505">
    <property type="protein sequence ID" value="CAK0796270.1"/>
    <property type="molecule type" value="Genomic_DNA"/>
</dbReference>
<reference evidence="1" key="1">
    <citation type="submission" date="2023-10" db="EMBL/GenBank/DDBJ databases">
        <authorList>
            <person name="Chen Y."/>
            <person name="Shah S."/>
            <person name="Dougan E. K."/>
            <person name="Thang M."/>
            <person name="Chan C."/>
        </authorList>
    </citation>
    <scope>NUCLEOTIDE SEQUENCE [LARGE SCALE GENOMIC DNA]</scope>
</reference>
<keyword evidence="2" id="KW-1185">Reference proteome</keyword>
<dbReference type="SUPFAM" id="SSF53448">
    <property type="entry name" value="Nucleotide-diphospho-sugar transferases"/>
    <property type="match status" value="1"/>
</dbReference>
<dbReference type="InterPro" id="IPR029044">
    <property type="entry name" value="Nucleotide-diphossugar_trans"/>
</dbReference>
<dbReference type="PANTHER" id="PTHR11952">
    <property type="entry name" value="UDP- GLUCOSE PYROPHOSPHORYLASE"/>
    <property type="match status" value="1"/>
</dbReference>